<dbReference type="Bgee" id="ENSACAG00000013363">
    <property type="expression patterns" value="Expressed in adrenal gland and 3 other cell types or tissues"/>
</dbReference>
<feature type="transmembrane region" description="Helical" evidence="13">
    <location>
        <begin position="135"/>
        <end position="155"/>
    </location>
</feature>
<dbReference type="Pfam" id="PF00001">
    <property type="entry name" value="7tm_1"/>
    <property type="match status" value="1"/>
</dbReference>
<proteinExistence type="inferred from homology"/>
<feature type="transmembrane region" description="Helical" evidence="13">
    <location>
        <begin position="20"/>
        <end position="43"/>
    </location>
</feature>
<evidence type="ECO:0000256" key="12">
    <source>
        <dbReference type="RuleBase" id="RU000688"/>
    </source>
</evidence>
<organism evidence="15 16">
    <name type="scientific">Anolis carolinensis</name>
    <name type="common">Green anole</name>
    <name type="synonym">American chameleon</name>
    <dbReference type="NCBI Taxonomy" id="28377"/>
    <lineage>
        <taxon>Eukaryota</taxon>
        <taxon>Metazoa</taxon>
        <taxon>Chordata</taxon>
        <taxon>Craniata</taxon>
        <taxon>Vertebrata</taxon>
        <taxon>Euteleostomi</taxon>
        <taxon>Lepidosauria</taxon>
        <taxon>Squamata</taxon>
        <taxon>Bifurcata</taxon>
        <taxon>Unidentata</taxon>
        <taxon>Episquamata</taxon>
        <taxon>Toxicofera</taxon>
        <taxon>Iguania</taxon>
        <taxon>Dactyloidae</taxon>
        <taxon>Anolis</taxon>
    </lineage>
</organism>
<evidence type="ECO:0000256" key="3">
    <source>
        <dbReference type="ARBA" id="ARBA00022475"/>
    </source>
</evidence>
<dbReference type="InParanoid" id="G1KNM2"/>
<dbReference type="GO" id="GO:0005886">
    <property type="term" value="C:plasma membrane"/>
    <property type="evidence" value="ECO:0000318"/>
    <property type="project" value="GO_Central"/>
</dbReference>
<feature type="transmembrane region" description="Helical" evidence="13">
    <location>
        <begin position="232"/>
        <end position="253"/>
    </location>
</feature>
<dbReference type="SUPFAM" id="SSF81321">
    <property type="entry name" value="Family A G protein-coupled receptor-like"/>
    <property type="match status" value="1"/>
</dbReference>
<feature type="domain" description="G-protein coupled receptors family 1 profile" evidence="14">
    <location>
        <begin position="36"/>
        <end position="290"/>
    </location>
</feature>
<evidence type="ECO:0000256" key="13">
    <source>
        <dbReference type="SAM" id="Phobius"/>
    </source>
</evidence>
<keyword evidence="4 12" id="KW-0812">Transmembrane</keyword>
<evidence type="ECO:0000256" key="7">
    <source>
        <dbReference type="ARBA" id="ARBA00023136"/>
    </source>
</evidence>
<dbReference type="CTD" id="8477"/>
<dbReference type="RefSeq" id="XP_008114808.1">
    <property type="nucleotide sequence ID" value="XM_008116601.3"/>
</dbReference>
<dbReference type="Proteomes" id="UP000001646">
    <property type="component" value="Chromosome 1"/>
</dbReference>
<protein>
    <submittedName>
        <fullName evidence="15">G protein-coupled receptor 65</fullName>
    </submittedName>
</protein>
<keyword evidence="16" id="KW-1185">Reference proteome</keyword>
<dbReference type="KEGG" id="acs:100552568"/>
<dbReference type="HOGENOM" id="CLU_009579_8_2_1"/>
<dbReference type="GO" id="GO:0007189">
    <property type="term" value="P:adenylate cyclase-activating G protein-coupled receptor signaling pathway"/>
    <property type="evidence" value="ECO:0000318"/>
    <property type="project" value="GO_Central"/>
</dbReference>
<evidence type="ECO:0000256" key="5">
    <source>
        <dbReference type="ARBA" id="ARBA00022989"/>
    </source>
</evidence>
<feature type="transmembrane region" description="Helical" evidence="13">
    <location>
        <begin position="55"/>
        <end position="76"/>
    </location>
</feature>
<comment type="similarity">
    <text evidence="2 12">Belongs to the G-protein coupled receptor 1 family.</text>
</comment>
<dbReference type="PANTHER" id="PTHR24234:SF15">
    <property type="entry name" value="G PROTEIN-COUPLED RECEPTOR 65"/>
    <property type="match status" value="1"/>
</dbReference>
<name>G1KNM2_ANOCA</name>
<evidence type="ECO:0000256" key="2">
    <source>
        <dbReference type="ARBA" id="ARBA00010663"/>
    </source>
</evidence>
<keyword evidence="5 13" id="KW-1133">Transmembrane helix</keyword>
<sequence>MNCTGEYNNTCEIDHRLDKYLFPVLYSLLMIISIPTNLVSLFISCCQVKKKNELGIYLLCLSLADLLYTLTLPLWINYAQNGDDWRFSFQLCKLSVFLKYLNYYTSSGFLTCISLDRYLAVVHPLRFHYLRTRRAALLISALVWAFEIMSNYQFLNEEEIFEEQNLSQHIKHILCYDTYPLQKWQAWMNFYRVGVGYAIPLIIMVFCYQKIYRAVENNQATHERDKRKIKNLLLSIIVTFFLCFTPYHVVLFLRSILEPCNCFVAKQMFLPYRITTALTSINCIADPILYCFVSETGRTGIWNMFKCDFPASRPEEVQQTQNFAVSNSSQDKTNKIPESTTVL</sequence>
<keyword evidence="3" id="KW-1003">Cell membrane</keyword>
<evidence type="ECO:0000256" key="1">
    <source>
        <dbReference type="ARBA" id="ARBA00004651"/>
    </source>
</evidence>
<dbReference type="PRINTS" id="PR00237">
    <property type="entry name" value="GPCRRHODOPSN"/>
</dbReference>
<reference evidence="15" key="2">
    <citation type="submission" date="2025-08" db="UniProtKB">
        <authorList>
            <consortium name="Ensembl"/>
        </authorList>
    </citation>
    <scope>IDENTIFICATION</scope>
</reference>
<keyword evidence="9 12" id="KW-0675">Receptor</keyword>
<evidence type="ECO:0000256" key="6">
    <source>
        <dbReference type="ARBA" id="ARBA00023040"/>
    </source>
</evidence>
<dbReference type="InterPro" id="IPR017452">
    <property type="entry name" value="GPCR_Rhodpsn_7TM"/>
</dbReference>
<comment type="subcellular location">
    <subcellularLocation>
        <location evidence="1">Cell membrane</location>
        <topology evidence="1">Multi-pass membrane protein</topology>
    </subcellularLocation>
</comment>
<dbReference type="GO" id="GO:0031902">
    <property type="term" value="C:late endosome membrane"/>
    <property type="evidence" value="ECO:0007669"/>
    <property type="project" value="Ensembl"/>
</dbReference>
<evidence type="ECO:0000313" key="15">
    <source>
        <dbReference type="Ensembl" id="ENSACAP00000013117.3"/>
    </source>
</evidence>
<keyword evidence="7 13" id="KW-0472">Membrane</keyword>
<keyword evidence="11 12" id="KW-0807">Transducer</keyword>
<dbReference type="FunCoup" id="G1KNM2">
    <property type="interactions" value="11"/>
</dbReference>
<dbReference type="AlphaFoldDB" id="G1KNM2"/>
<keyword evidence="8" id="KW-1015">Disulfide bond</keyword>
<dbReference type="GeneID" id="100552568"/>
<reference evidence="15" key="3">
    <citation type="submission" date="2025-09" db="UniProtKB">
        <authorList>
            <consortium name="Ensembl"/>
        </authorList>
    </citation>
    <scope>IDENTIFICATION</scope>
</reference>
<dbReference type="GO" id="GO:0051496">
    <property type="term" value="P:positive regulation of stress fiber assembly"/>
    <property type="evidence" value="ECO:0007669"/>
    <property type="project" value="Ensembl"/>
</dbReference>
<dbReference type="OrthoDB" id="6021389at2759"/>
<dbReference type="PROSITE" id="PS50262">
    <property type="entry name" value="G_PROTEIN_RECEP_F1_2"/>
    <property type="match status" value="1"/>
</dbReference>
<feature type="transmembrane region" description="Helical" evidence="13">
    <location>
        <begin position="190"/>
        <end position="211"/>
    </location>
</feature>
<dbReference type="GO" id="GO:0071468">
    <property type="term" value="P:cellular response to acidic pH"/>
    <property type="evidence" value="ECO:0007669"/>
    <property type="project" value="Ensembl"/>
</dbReference>
<feature type="transmembrane region" description="Helical" evidence="13">
    <location>
        <begin position="96"/>
        <end position="115"/>
    </location>
</feature>
<dbReference type="GeneTree" id="ENSGT01150000286937"/>
<evidence type="ECO:0000313" key="16">
    <source>
        <dbReference type="Proteomes" id="UP000001646"/>
    </source>
</evidence>
<dbReference type="FunFam" id="1.20.1070.10:FF:000065">
    <property type="entry name" value="G-protein coupled receptor 4"/>
    <property type="match status" value="1"/>
</dbReference>
<evidence type="ECO:0000256" key="11">
    <source>
        <dbReference type="ARBA" id="ARBA00023224"/>
    </source>
</evidence>
<dbReference type="STRING" id="28377.ENSACAP00000013117"/>
<evidence type="ECO:0000256" key="4">
    <source>
        <dbReference type="ARBA" id="ARBA00022692"/>
    </source>
</evidence>
<evidence type="ECO:0000256" key="10">
    <source>
        <dbReference type="ARBA" id="ARBA00023180"/>
    </source>
</evidence>
<dbReference type="GO" id="GO:0031901">
    <property type="term" value="C:early endosome membrane"/>
    <property type="evidence" value="ECO:0007669"/>
    <property type="project" value="Ensembl"/>
</dbReference>
<dbReference type="PRINTS" id="PR01649">
    <property type="entry name" value="PSYCHOSINER"/>
</dbReference>
<dbReference type="eggNOG" id="KOG3656">
    <property type="taxonomic scope" value="Eukaryota"/>
</dbReference>
<dbReference type="Ensembl" id="ENSACAT00000013377.3">
    <property type="protein sequence ID" value="ENSACAP00000013117.3"/>
    <property type="gene ID" value="ENSACAG00000013363.3"/>
</dbReference>
<gene>
    <name evidence="15" type="primary">GPR65</name>
</gene>
<keyword evidence="6 12" id="KW-0297">G-protein coupled receptor</keyword>
<reference evidence="15 16" key="1">
    <citation type="submission" date="2009-12" db="EMBL/GenBank/DDBJ databases">
        <title>The Genome Sequence of Anolis carolinensis (Green Anole Lizard).</title>
        <authorList>
            <consortium name="The Genome Sequencing Platform"/>
            <person name="Di Palma F."/>
            <person name="Alfoldi J."/>
            <person name="Heiman D."/>
            <person name="Young S."/>
            <person name="Grabherr M."/>
            <person name="Johnson J."/>
            <person name="Lander E.S."/>
            <person name="Lindblad-Toh K."/>
        </authorList>
    </citation>
    <scope>NUCLEOTIDE SEQUENCE [LARGE SCALE GENOMIC DNA]</scope>
    <source>
        <strain evidence="15 16">JBL SC #1</strain>
    </source>
</reference>
<evidence type="ECO:0000259" key="14">
    <source>
        <dbReference type="PROSITE" id="PS50262"/>
    </source>
</evidence>
<dbReference type="PANTHER" id="PTHR24234">
    <property type="entry name" value="LYSOPHOSPHATIDIC ACID RECEPTOR 5/SPHINGOSYLPHOSPHORYLCHOLINE RECEPTOR"/>
    <property type="match status" value="1"/>
</dbReference>
<dbReference type="InterPro" id="IPR000276">
    <property type="entry name" value="GPCR_Rhodpsn"/>
</dbReference>
<keyword evidence="10" id="KW-0325">Glycoprotein</keyword>
<dbReference type="Gene3D" id="1.20.1070.10">
    <property type="entry name" value="Rhodopsin 7-helix transmembrane proteins"/>
    <property type="match status" value="1"/>
</dbReference>
<dbReference type="InterPro" id="IPR005464">
    <property type="entry name" value="Psych_rcpt"/>
</dbReference>
<evidence type="ECO:0000256" key="9">
    <source>
        <dbReference type="ARBA" id="ARBA00023170"/>
    </source>
</evidence>
<accession>G1KNM2</accession>
<dbReference type="GO" id="GO:0004930">
    <property type="term" value="F:G protein-coupled receptor activity"/>
    <property type="evidence" value="ECO:0000318"/>
    <property type="project" value="GO_Central"/>
</dbReference>
<dbReference type="PROSITE" id="PS00237">
    <property type="entry name" value="G_PROTEIN_RECEP_F1_1"/>
    <property type="match status" value="1"/>
</dbReference>
<evidence type="ECO:0000256" key="8">
    <source>
        <dbReference type="ARBA" id="ARBA00023157"/>
    </source>
</evidence>